<keyword evidence="1" id="KW-0175">Coiled coil</keyword>
<keyword evidence="3" id="KW-0812">Transmembrane</keyword>
<proteinExistence type="predicted"/>
<dbReference type="Proteomes" id="UP000617634">
    <property type="component" value="Unassembled WGS sequence"/>
</dbReference>
<name>A0A931HDI6_9SPHN</name>
<organism evidence="4 5">
    <name type="scientific">Novosphingobium aureum</name>
    <dbReference type="NCBI Taxonomy" id="2792964"/>
    <lineage>
        <taxon>Bacteria</taxon>
        <taxon>Pseudomonadati</taxon>
        <taxon>Pseudomonadota</taxon>
        <taxon>Alphaproteobacteria</taxon>
        <taxon>Sphingomonadales</taxon>
        <taxon>Sphingomonadaceae</taxon>
        <taxon>Novosphingobium</taxon>
    </lineage>
</organism>
<evidence type="ECO:0000313" key="5">
    <source>
        <dbReference type="Proteomes" id="UP000617634"/>
    </source>
</evidence>
<keyword evidence="5" id="KW-1185">Reference proteome</keyword>
<sequence length="912" mass="98209">MAGDSRIISFSSGEDDGSPAPGANQSEGKAVRADLREADAAGDGETWDEAWTQQTADCAGDEFEDASATSAPRGWIIPVIAVIAALGWSAFFIASQWPVLSAGPAMAAIPALVSQWCVPLVLIALGWLLALRHSAREGKRFGDVARSLSVESARLERRLANVNGELSLAREFITAQGRDLEALGRIASERLSQNAERLRELIDDNGQRVDTIGSVSSAALENMEKLRGQLPVIASSAKDVTNNIANAGRTAHVQLEEMIAGFHRLNDFGSASERQVENMRGAVDAALAQFAGQCKDMEVLASQRFTALAESGAQFRTELEKHEIEALSSIRNRAAALRDEIEQTRSQLDTDEANSLTSLRTRLAALRDESEIVSHALRTALSSLGDEQVSTRERIIADYDAALANLAERLAAFESEAHGTGQRIATAQNEATSAFSSSIATIAAEAEASQATIDEQLEHFARDLQERQTRMAEQERHAVARVSGMLGELDDSIAERFERHRHQVEEVAERARSVTGQLEQFDARLRSIVTQSGDAQDRLLNALGSLTDNLTATRASLAATDGDVEKLTGDSLRLLDLLQASAKQAHSALPEAIAVSQDRITRLETGIASLLEQVERANQGGDALAGSLGGSSQELGTMLERITQAQTDIADRGIRQTENFAALASTLEEIDAAIESSGGKAREELGGAIATLRGTLAEAIATIETEAPARIGRVADTLAEESGAAIEKAMRGKVAEISGQLEQAVSYASGVSNEAAAQLREEVTKIGDLVESLEARLDDARERAEERVDNDFARRVALITESLNSSSIDIARALSTDVTDTAWAAYLRGDRGIFTRRAVSLIDSSEARAIQQVYERDDAFREHVSRYIHDFESMLRQVLSTRDGDALGVTLLSSDMGKLYVVLAQGIERLRS</sequence>
<feature type="transmembrane region" description="Helical" evidence="3">
    <location>
        <begin position="107"/>
        <end position="131"/>
    </location>
</feature>
<feature type="coiled-coil region" evidence="1">
    <location>
        <begin position="756"/>
        <end position="790"/>
    </location>
</feature>
<dbReference type="RefSeq" id="WP_197163701.1">
    <property type="nucleotide sequence ID" value="NZ_JADZGI010000001.1"/>
</dbReference>
<comment type="caution">
    <text evidence="4">The sequence shown here is derived from an EMBL/GenBank/DDBJ whole genome shotgun (WGS) entry which is preliminary data.</text>
</comment>
<protein>
    <submittedName>
        <fullName evidence="4">ATPase</fullName>
    </submittedName>
</protein>
<evidence type="ECO:0000256" key="3">
    <source>
        <dbReference type="SAM" id="Phobius"/>
    </source>
</evidence>
<accession>A0A931HDI6</accession>
<dbReference type="EMBL" id="JADZGI010000001">
    <property type="protein sequence ID" value="MBH0113478.1"/>
    <property type="molecule type" value="Genomic_DNA"/>
</dbReference>
<feature type="coiled-coil region" evidence="1">
    <location>
        <begin position="327"/>
        <end position="354"/>
    </location>
</feature>
<evidence type="ECO:0000313" key="4">
    <source>
        <dbReference type="EMBL" id="MBH0113478.1"/>
    </source>
</evidence>
<feature type="transmembrane region" description="Helical" evidence="3">
    <location>
        <begin position="75"/>
        <end position="95"/>
    </location>
</feature>
<reference evidence="4" key="1">
    <citation type="submission" date="2020-11" db="EMBL/GenBank/DDBJ databases">
        <title>Novosphingobium aureum sp. nov., a marine bacterium isolated from sediment of a salt flat.</title>
        <authorList>
            <person name="Yoo Y."/>
            <person name="Kim J.-J."/>
        </authorList>
    </citation>
    <scope>NUCLEOTIDE SEQUENCE</scope>
    <source>
        <strain evidence="4">YJ-S2-02</strain>
    </source>
</reference>
<keyword evidence="3" id="KW-0472">Membrane</keyword>
<feature type="region of interest" description="Disordered" evidence="2">
    <location>
        <begin position="1"/>
        <end position="46"/>
    </location>
</feature>
<dbReference type="AlphaFoldDB" id="A0A931HDI6"/>
<gene>
    <name evidence="4" type="ORF">I5E68_11015</name>
</gene>
<evidence type="ECO:0000256" key="2">
    <source>
        <dbReference type="SAM" id="MobiDB-lite"/>
    </source>
</evidence>
<feature type="compositionally biased region" description="Basic and acidic residues" evidence="2">
    <location>
        <begin position="29"/>
        <end position="39"/>
    </location>
</feature>
<evidence type="ECO:0000256" key="1">
    <source>
        <dbReference type="SAM" id="Coils"/>
    </source>
</evidence>
<keyword evidence="3" id="KW-1133">Transmembrane helix</keyword>